<dbReference type="EMBL" id="NVDQ01000043">
    <property type="protein sequence ID" value="PFV01958.1"/>
    <property type="molecule type" value="Genomic_DNA"/>
</dbReference>
<name>A0A9X7B6K1_BACCE</name>
<gene>
    <name evidence="1" type="ORF">COK98_28435</name>
</gene>
<organism evidence="1 2">
    <name type="scientific">Bacillus cereus</name>
    <dbReference type="NCBI Taxonomy" id="1396"/>
    <lineage>
        <taxon>Bacteria</taxon>
        <taxon>Bacillati</taxon>
        <taxon>Bacillota</taxon>
        <taxon>Bacilli</taxon>
        <taxon>Bacillales</taxon>
        <taxon>Bacillaceae</taxon>
        <taxon>Bacillus</taxon>
        <taxon>Bacillus cereus group</taxon>
    </lineage>
</organism>
<dbReference type="AlphaFoldDB" id="A0A9X7B6K1"/>
<dbReference type="Proteomes" id="UP000226257">
    <property type="component" value="Unassembled WGS sequence"/>
</dbReference>
<proteinExistence type="predicted"/>
<protein>
    <submittedName>
        <fullName evidence="1">Uncharacterized protein</fullName>
    </submittedName>
</protein>
<sequence length="229" mass="26418">MRNYQLLEMTSVQFLTKKRTESKKNNCNGEVASDAEAVQEKRKIENELKAKVEETLSNEEVLVGEKWIISALLNGYEILVELRDNPDSSDLSEQLAKMLKNNNLCIRSKSKITVRGTFSTESAETTNAVLWIKQLKEVRFEESNFVPTNIFFTAPGLSKYSNGGSKVKYKTFLIFSILYGWISEYEGYIENAFPDCGSVFFHARYEKECMFLWIIFSYSIREKLFILSP</sequence>
<comment type="caution">
    <text evidence="1">The sequence shown here is derived from an EMBL/GenBank/DDBJ whole genome shotgun (WGS) entry which is preliminary data.</text>
</comment>
<evidence type="ECO:0000313" key="2">
    <source>
        <dbReference type="Proteomes" id="UP000226257"/>
    </source>
</evidence>
<evidence type="ECO:0000313" key="1">
    <source>
        <dbReference type="EMBL" id="PFV01958.1"/>
    </source>
</evidence>
<reference evidence="1 2" key="1">
    <citation type="submission" date="2017-09" db="EMBL/GenBank/DDBJ databases">
        <title>Large-scale bioinformatics analysis of Bacillus genomes uncovers conserved roles of natural products in bacterial physiology.</title>
        <authorList>
            <consortium name="Agbiome Team Llc"/>
            <person name="Bleich R.M."/>
            <person name="Grubbs K.J."/>
            <person name="Santa Maria K.C."/>
            <person name="Allen S.E."/>
            <person name="Farag S."/>
            <person name="Shank E.A."/>
            <person name="Bowers A."/>
        </authorList>
    </citation>
    <scope>NUCLEOTIDE SEQUENCE [LARGE SCALE GENOMIC DNA]</scope>
    <source>
        <strain evidence="1 2">AFS060282</strain>
    </source>
</reference>
<dbReference type="RefSeq" id="WP_098660210.1">
    <property type="nucleotide sequence ID" value="NZ_NVDQ01000043.1"/>
</dbReference>
<accession>A0A9X7B6K1</accession>